<dbReference type="Pfam" id="PF05362">
    <property type="entry name" value="Lon_C"/>
    <property type="match status" value="1"/>
</dbReference>
<evidence type="ECO:0000256" key="6">
    <source>
        <dbReference type="ARBA" id="ARBA00022840"/>
    </source>
</evidence>
<dbReference type="GO" id="GO:0005759">
    <property type="term" value="C:mitochondrial matrix"/>
    <property type="evidence" value="ECO:0007669"/>
    <property type="project" value="UniProtKB-SubCell"/>
</dbReference>
<dbReference type="InterPro" id="IPR027417">
    <property type="entry name" value="P-loop_NTPase"/>
</dbReference>
<feature type="domain" description="Lon N-terminal" evidence="14">
    <location>
        <begin position="175"/>
        <end position="453"/>
    </location>
</feature>
<dbReference type="InterPro" id="IPR054594">
    <property type="entry name" value="Lon_lid"/>
</dbReference>
<proteinExistence type="inferred from homology"/>
<feature type="compositionally biased region" description="Low complexity" evidence="12">
    <location>
        <begin position="130"/>
        <end position="160"/>
    </location>
</feature>
<dbReference type="GO" id="GO:0070407">
    <property type="term" value="P:oxidation-dependent protein catabolic process"/>
    <property type="evidence" value="ECO:0007669"/>
    <property type="project" value="UniProtKB-UniRule"/>
</dbReference>
<keyword evidence="5 10" id="KW-0720">Serine protease</keyword>
<dbReference type="GO" id="GO:0005524">
    <property type="term" value="F:ATP binding"/>
    <property type="evidence" value="ECO:0007669"/>
    <property type="project" value="UniProtKB-UniRule"/>
</dbReference>
<evidence type="ECO:0000313" key="16">
    <source>
        <dbReference type="Proteomes" id="UP001211907"/>
    </source>
</evidence>
<gene>
    <name evidence="15" type="primary">PIM1_1</name>
    <name evidence="10" type="synonym">PIM1</name>
    <name evidence="15" type="ORF">HK100_000272</name>
</gene>
<evidence type="ECO:0000256" key="10">
    <source>
        <dbReference type="HAMAP-Rule" id="MF_03120"/>
    </source>
</evidence>
<dbReference type="InterPro" id="IPR020568">
    <property type="entry name" value="Ribosomal_Su5_D2-typ_SF"/>
</dbReference>
<keyword evidence="2 10" id="KW-0645">Protease</keyword>
<dbReference type="InterPro" id="IPR027503">
    <property type="entry name" value="Lonm_euk"/>
</dbReference>
<dbReference type="Pfam" id="PF00004">
    <property type="entry name" value="AAA"/>
    <property type="match status" value="1"/>
</dbReference>
<keyword evidence="8 10" id="KW-0496">Mitochondrion</keyword>
<dbReference type="FunFam" id="1.20.5.5270:FF:000001">
    <property type="entry name" value="Lon protease homolog, mitochondrial"/>
    <property type="match status" value="1"/>
</dbReference>
<dbReference type="SUPFAM" id="SSF54211">
    <property type="entry name" value="Ribosomal protein S5 domain 2-like"/>
    <property type="match status" value="1"/>
</dbReference>
<dbReference type="InterPro" id="IPR014721">
    <property type="entry name" value="Ribsml_uS5_D2-typ_fold_subgr"/>
</dbReference>
<dbReference type="SUPFAM" id="SSF88697">
    <property type="entry name" value="PUA domain-like"/>
    <property type="match status" value="1"/>
</dbReference>
<dbReference type="FunFam" id="3.40.50.300:FF:000021">
    <property type="entry name" value="Lon protease homolog"/>
    <property type="match status" value="1"/>
</dbReference>
<dbReference type="InterPro" id="IPR003593">
    <property type="entry name" value="AAA+_ATPase"/>
</dbReference>
<dbReference type="EC" id="3.4.21.53" evidence="10"/>
<dbReference type="SUPFAM" id="SSF52540">
    <property type="entry name" value="P-loop containing nucleoside triphosphate hydrolases"/>
    <property type="match status" value="1"/>
</dbReference>
<dbReference type="Pfam" id="PF22667">
    <property type="entry name" value="Lon_lid"/>
    <property type="match status" value="1"/>
</dbReference>
<comment type="subcellular location">
    <subcellularLocation>
        <location evidence="1 10">Mitochondrion matrix</location>
    </subcellularLocation>
</comment>
<evidence type="ECO:0000256" key="1">
    <source>
        <dbReference type="ARBA" id="ARBA00004305"/>
    </source>
</evidence>
<comment type="function">
    <text evidence="10">ATP-dependent serine protease that mediates the selective degradation of misfolded, unassembled or oxidatively damaged polypeptides as well as certain short-lived regulatory proteins in the mitochondrial matrix. May also have a chaperone function in the assembly of inner membrane protein complexes. Participates in the regulation of mitochondrial gene expression and in the maintenance of the integrity of the mitochondrial genome. Binds to mitochondrial DNA in a site-specific manner.</text>
</comment>
<dbReference type="GO" id="GO:0016887">
    <property type="term" value="F:ATP hydrolysis activity"/>
    <property type="evidence" value="ECO:0007669"/>
    <property type="project" value="UniProtKB-UniRule"/>
</dbReference>
<dbReference type="Pfam" id="PF02190">
    <property type="entry name" value="LON_substr_bdg"/>
    <property type="match status" value="1"/>
</dbReference>
<evidence type="ECO:0000256" key="3">
    <source>
        <dbReference type="ARBA" id="ARBA00022741"/>
    </source>
</evidence>
<keyword evidence="16" id="KW-1185">Reference proteome</keyword>
<dbReference type="SMART" id="SM00382">
    <property type="entry name" value="AAA"/>
    <property type="match status" value="1"/>
</dbReference>
<comment type="caution">
    <text evidence="15">The sequence shown here is derived from an EMBL/GenBank/DDBJ whole genome shotgun (WGS) entry which is preliminary data.</text>
</comment>
<dbReference type="Gene3D" id="1.20.58.1480">
    <property type="match status" value="1"/>
</dbReference>
<dbReference type="PROSITE" id="PS51787">
    <property type="entry name" value="LON_N"/>
    <property type="match status" value="1"/>
</dbReference>
<keyword evidence="4 10" id="KW-0378">Hydrolase</keyword>
<comment type="similarity">
    <text evidence="10 11">Belongs to the peptidase S16 family.</text>
</comment>
<dbReference type="CDD" id="cd19500">
    <property type="entry name" value="RecA-like_Lon"/>
    <property type="match status" value="1"/>
</dbReference>
<evidence type="ECO:0000256" key="4">
    <source>
        <dbReference type="ARBA" id="ARBA00022801"/>
    </source>
</evidence>
<evidence type="ECO:0000313" key="15">
    <source>
        <dbReference type="EMBL" id="KAJ3119530.1"/>
    </source>
</evidence>
<dbReference type="InterPro" id="IPR003111">
    <property type="entry name" value="Lon_prtase_N"/>
</dbReference>
<dbReference type="InterPro" id="IPR046336">
    <property type="entry name" value="Lon_prtase_N_sf"/>
</dbReference>
<dbReference type="PRINTS" id="PR00830">
    <property type="entry name" value="ENDOLAPTASE"/>
</dbReference>
<evidence type="ECO:0000256" key="7">
    <source>
        <dbReference type="ARBA" id="ARBA00023125"/>
    </source>
</evidence>
<dbReference type="InterPro" id="IPR015947">
    <property type="entry name" value="PUA-like_sf"/>
</dbReference>
<dbReference type="InterPro" id="IPR008269">
    <property type="entry name" value="Lon_proteolytic"/>
</dbReference>
<feature type="region of interest" description="Disordered" evidence="12">
    <location>
        <begin position="107"/>
        <end position="166"/>
    </location>
</feature>
<dbReference type="InterPro" id="IPR004815">
    <property type="entry name" value="Lon_bac/euk-typ"/>
</dbReference>
<dbReference type="GO" id="GO:0034599">
    <property type="term" value="P:cellular response to oxidative stress"/>
    <property type="evidence" value="ECO:0007669"/>
    <property type="project" value="UniProtKB-UniRule"/>
</dbReference>
<dbReference type="Gene3D" id="2.30.130.40">
    <property type="entry name" value="LON domain-like"/>
    <property type="match status" value="1"/>
</dbReference>
<dbReference type="InterPro" id="IPR027065">
    <property type="entry name" value="Lon_Prtase"/>
</dbReference>
<dbReference type="PANTHER" id="PTHR43718">
    <property type="entry name" value="LON PROTEASE"/>
    <property type="match status" value="1"/>
</dbReference>
<keyword evidence="7 10" id="KW-0238">DNA-binding</keyword>
<dbReference type="GO" id="GO:0003697">
    <property type="term" value="F:single-stranded DNA binding"/>
    <property type="evidence" value="ECO:0007669"/>
    <property type="project" value="TreeGrafter"/>
</dbReference>
<protein>
    <recommendedName>
        <fullName evidence="10">Lon protease homolog, mitochondrial</fullName>
        <ecNumber evidence="10">3.4.21.53</ecNumber>
    </recommendedName>
</protein>
<evidence type="ECO:0000256" key="8">
    <source>
        <dbReference type="ARBA" id="ARBA00023128"/>
    </source>
</evidence>
<dbReference type="GO" id="GO:0043565">
    <property type="term" value="F:sequence-specific DNA binding"/>
    <property type="evidence" value="ECO:0007669"/>
    <property type="project" value="UniProtKB-UniRule"/>
</dbReference>
<dbReference type="GO" id="GO:0051131">
    <property type="term" value="P:chaperone-mediated protein complex assembly"/>
    <property type="evidence" value="ECO:0007669"/>
    <property type="project" value="UniProtKB-UniRule"/>
</dbReference>
<feature type="compositionally biased region" description="Low complexity" evidence="12">
    <location>
        <begin position="39"/>
        <end position="58"/>
    </location>
</feature>
<dbReference type="PROSITE" id="PS51786">
    <property type="entry name" value="LON_PROTEOLYTIC"/>
    <property type="match status" value="1"/>
</dbReference>
<dbReference type="FunFam" id="3.30.230.10:FF:000015">
    <property type="entry name" value="Lon protease homolog, mitochondrial"/>
    <property type="match status" value="1"/>
</dbReference>
<dbReference type="GO" id="GO:0004176">
    <property type="term" value="F:ATP-dependent peptidase activity"/>
    <property type="evidence" value="ECO:0007669"/>
    <property type="project" value="UniProtKB-UniRule"/>
</dbReference>
<dbReference type="Gene3D" id="3.30.230.10">
    <property type="match status" value="1"/>
</dbReference>
<evidence type="ECO:0000256" key="11">
    <source>
        <dbReference type="PROSITE-ProRule" id="PRU01122"/>
    </source>
</evidence>
<dbReference type="InterPro" id="IPR003959">
    <property type="entry name" value="ATPase_AAA_core"/>
</dbReference>
<sequence>MIKHQQILFTNTFALRNSRLVAISFRTSLTNAATIREYNSSGNHGGNSSSNNSRGGRRLPLSRLNLLRSNNNSCNTNTRFNVVDSSLDFDIGEKERRLMLDRILSEAENEGGGQNGNRFWPEEGLSTKQSSPSSSGSNSGSGAGNAPSGGNSSGDNNGNNTGVQKVSVPKEYPQTLVIPLTRRPLFPGFYKSLYIKDPQVISAIKSLLDRRQPYVSIFLTKDESYEPDTIKSADQVNFVGVFAQITSVYNAGPDDKSLTVVVYPHRRVILDELLPLPTTVTPSIAGEDSSQHVVDSQVSSFASESIGSASSGRIFGETESAINDQQVDLTDENDETKAYVPINKHLASHVVSVANISNTLDIPYNSETPHIKATISEILNTLKEISIMNPLLRDQIVQFSIQTGGNAFQDAGKLADFAAAVSSGEPAELQEVLEAAEIGERLEKALYVLKKELANAKLQQEISKAVDQKITRKQQEYFLHEQLKGIKKELGMESDGKDKLVINFKERAEKLSMPEAVKKVFDEEINKLQNLEPNASEFNVTRNYLDWLTQIPWGKHSKENFDIKHAAVVLDEDHYGLKDVKDRILEFIAVGKLRGTVEGKIICMVGPPGVGKTSVGKSIARALGREFFRFSVGGLTDVAEIKGHRRTYVGAMPGKVIQALKKVQTENPLIMIDEIDKIGRGHQGDPASALLELLDPEQNSSFLDHYMDVPLDLSKVLFVCTANTLDTIPGPLLDRMEVIQLSGYVAEEKVAIAMKYLSPHARESSGLTDDQVELKQDAVEKLIRSYCRESGVRNLKKHVDKVYRKAAFRVVTRQQQSEEGSKKESVSDSDTNSDKTVVPIASEEKVVIDKDNLKDFVGSPVYTSERMYEHTPVGVIMGLAWTSMGGSSLYIESVLDSSITADSKATFHRTGQLGDVMKESSTIAYTYAKAFMVQNFPHNKFFEKASVHLHVPEGATPKDGPSAGTTMTTSLLSLALDRPAKPDVAMTGELTLTGKVLKIGGLKEKSIAAKRSGVKDIIFPAANKSDWDELPDYIKEGLVPHPVGSYHEIFEIVFPGVLVN</sequence>
<evidence type="ECO:0000256" key="9">
    <source>
        <dbReference type="ARBA" id="ARBA00050665"/>
    </source>
</evidence>
<dbReference type="Proteomes" id="UP001211907">
    <property type="component" value="Unassembled WGS sequence"/>
</dbReference>
<dbReference type="Gene3D" id="3.40.50.300">
    <property type="entry name" value="P-loop containing nucleotide triphosphate hydrolases"/>
    <property type="match status" value="1"/>
</dbReference>
<feature type="active site" evidence="10 11">
    <location>
        <position position="962"/>
    </location>
</feature>
<dbReference type="PANTHER" id="PTHR43718:SF2">
    <property type="entry name" value="LON PROTEASE HOMOLOG, MITOCHONDRIAL"/>
    <property type="match status" value="1"/>
</dbReference>
<dbReference type="NCBIfam" id="TIGR00763">
    <property type="entry name" value="lon"/>
    <property type="match status" value="1"/>
</dbReference>
<dbReference type="SMART" id="SM00464">
    <property type="entry name" value="LON"/>
    <property type="match status" value="1"/>
</dbReference>
<feature type="active site" evidence="10 11">
    <location>
        <position position="1005"/>
    </location>
</feature>
<dbReference type="Gene3D" id="1.20.5.5270">
    <property type="match status" value="1"/>
</dbReference>
<accession>A0AAD5SYL0</accession>
<dbReference type="HAMAP" id="MF_03120">
    <property type="entry name" value="lonm_euk"/>
    <property type="match status" value="1"/>
</dbReference>
<organism evidence="15 16">
    <name type="scientific">Physocladia obscura</name>
    <dbReference type="NCBI Taxonomy" id="109957"/>
    <lineage>
        <taxon>Eukaryota</taxon>
        <taxon>Fungi</taxon>
        <taxon>Fungi incertae sedis</taxon>
        <taxon>Chytridiomycota</taxon>
        <taxon>Chytridiomycota incertae sedis</taxon>
        <taxon>Chytridiomycetes</taxon>
        <taxon>Chytridiales</taxon>
        <taxon>Chytriomycetaceae</taxon>
        <taxon>Physocladia</taxon>
    </lineage>
</organism>
<dbReference type="GO" id="GO:0007005">
    <property type="term" value="P:mitochondrion organization"/>
    <property type="evidence" value="ECO:0007669"/>
    <property type="project" value="TreeGrafter"/>
</dbReference>
<evidence type="ECO:0000259" key="13">
    <source>
        <dbReference type="PROSITE" id="PS51786"/>
    </source>
</evidence>
<feature type="binding site" evidence="10">
    <location>
        <begin position="606"/>
        <end position="613"/>
    </location>
    <ligand>
        <name>ATP</name>
        <dbReference type="ChEBI" id="CHEBI:30616"/>
    </ligand>
</feature>
<dbReference type="GO" id="GO:0004252">
    <property type="term" value="F:serine-type endopeptidase activity"/>
    <property type="evidence" value="ECO:0007669"/>
    <property type="project" value="UniProtKB-UniRule"/>
</dbReference>
<feature type="region of interest" description="Disordered" evidence="12">
    <location>
        <begin position="814"/>
        <end position="835"/>
    </location>
</feature>
<name>A0AAD5SYL0_9FUNG</name>
<reference evidence="15" key="1">
    <citation type="submission" date="2020-05" db="EMBL/GenBank/DDBJ databases">
        <title>Phylogenomic resolution of chytrid fungi.</title>
        <authorList>
            <person name="Stajich J.E."/>
            <person name="Amses K."/>
            <person name="Simmons R."/>
            <person name="Seto K."/>
            <person name="Myers J."/>
            <person name="Bonds A."/>
            <person name="Quandt C.A."/>
            <person name="Barry K."/>
            <person name="Liu P."/>
            <person name="Grigoriev I."/>
            <person name="Longcore J.E."/>
            <person name="James T.Y."/>
        </authorList>
    </citation>
    <scope>NUCLEOTIDE SEQUENCE</scope>
    <source>
        <strain evidence="15">JEL0513</strain>
    </source>
</reference>
<feature type="region of interest" description="Disordered" evidence="12">
    <location>
        <begin position="37"/>
        <end position="58"/>
    </location>
</feature>
<dbReference type="AlphaFoldDB" id="A0AAD5SYL0"/>
<feature type="domain" description="Lon proteolytic" evidence="13">
    <location>
        <begin position="870"/>
        <end position="1056"/>
    </location>
</feature>
<evidence type="ECO:0000256" key="2">
    <source>
        <dbReference type="ARBA" id="ARBA00022670"/>
    </source>
</evidence>
<evidence type="ECO:0000256" key="5">
    <source>
        <dbReference type="ARBA" id="ARBA00022825"/>
    </source>
</evidence>
<keyword evidence="3 10" id="KW-0547">Nucleotide-binding</keyword>
<dbReference type="GO" id="GO:0006515">
    <property type="term" value="P:protein quality control for misfolded or incompletely synthesized proteins"/>
    <property type="evidence" value="ECO:0007669"/>
    <property type="project" value="UniProtKB-UniRule"/>
</dbReference>
<dbReference type="EMBL" id="JADGJH010001051">
    <property type="protein sequence ID" value="KAJ3119530.1"/>
    <property type="molecule type" value="Genomic_DNA"/>
</dbReference>
<evidence type="ECO:0000256" key="12">
    <source>
        <dbReference type="SAM" id="MobiDB-lite"/>
    </source>
</evidence>
<comment type="catalytic activity">
    <reaction evidence="9 10">
        <text>Hydrolysis of proteins in presence of ATP.</text>
        <dbReference type="EC" id="3.4.21.53"/>
    </reaction>
</comment>
<dbReference type="Gene3D" id="1.10.8.60">
    <property type="match status" value="1"/>
</dbReference>
<keyword evidence="6 10" id="KW-0067">ATP-binding</keyword>
<evidence type="ECO:0000259" key="14">
    <source>
        <dbReference type="PROSITE" id="PS51787"/>
    </source>
</evidence>
<comment type="subunit">
    <text evidence="10">Homohexamer or homoheptamer. Organized in a ring with a central cavity.</text>
</comment>